<dbReference type="Gene3D" id="3.40.50.10090">
    <property type="match status" value="2"/>
</dbReference>
<dbReference type="AlphaFoldDB" id="A0A2T6AFY0"/>
<proteinExistence type="predicted"/>
<dbReference type="InterPro" id="IPR003754">
    <property type="entry name" value="4pyrrol_synth_uPrphyn_synth"/>
</dbReference>
<keyword evidence="3" id="KW-1185">Reference proteome</keyword>
<dbReference type="InterPro" id="IPR036108">
    <property type="entry name" value="4pyrrol_syn_uPrphyn_synt_sf"/>
</dbReference>
<dbReference type="EMBL" id="QBKP01000026">
    <property type="protein sequence ID" value="PTX42696.1"/>
    <property type="molecule type" value="Genomic_DNA"/>
</dbReference>
<gene>
    <name evidence="2" type="ORF">C8N34_12630</name>
</gene>
<comment type="caution">
    <text evidence="2">The sequence shown here is derived from an EMBL/GenBank/DDBJ whole genome shotgun (WGS) entry which is preliminary data.</text>
</comment>
<dbReference type="GO" id="GO:0033014">
    <property type="term" value="P:tetrapyrrole biosynthetic process"/>
    <property type="evidence" value="ECO:0007669"/>
    <property type="project" value="InterPro"/>
</dbReference>
<evidence type="ECO:0000313" key="3">
    <source>
        <dbReference type="Proteomes" id="UP000244224"/>
    </source>
</evidence>
<dbReference type="OrthoDB" id="7204250at2"/>
<evidence type="ECO:0000259" key="1">
    <source>
        <dbReference type="Pfam" id="PF02602"/>
    </source>
</evidence>
<organism evidence="2 3">
    <name type="scientific">Gemmobacter caeni</name>
    <dbReference type="NCBI Taxonomy" id="589035"/>
    <lineage>
        <taxon>Bacteria</taxon>
        <taxon>Pseudomonadati</taxon>
        <taxon>Pseudomonadota</taxon>
        <taxon>Alphaproteobacteria</taxon>
        <taxon>Rhodobacterales</taxon>
        <taxon>Paracoccaceae</taxon>
        <taxon>Gemmobacter</taxon>
    </lineage>
</organism>
<protein>
    <submittedName>
        <fullName evidence="2">Uroporphyrinogen-III synthase</fullName>
    </submittedName>
</protein>
<dbReference type="GO" id="GO:0004852">
    <property type="term" value="F:uroporphyrinogen-III synthase activity"/>
    <property type="evidence" value="ECO:0007669"/>
    <property type="project" value="InterPro"/>
</dbReference>
<dbReference type="RefSeq" id="WP_054301996.1">
    <property type="nucleotide sequence ID" value="NZ_QBKP01000026.1"/>
</dbReference>
<dbReference type="CDD" id="cd06578">
    <property type="entry name" value="HemD"/>
    <property type="match status" value="1"/>
</dbReference>
<dbReference type="Pfam" id="PF02602">
    <property type="entry name" value="HEM4"/>
    <property type="match status" value="1"/>
</dbReference>
<name>A0A2T6AFY0_9RHOB</name>
<reference evidence="2 3" key="1">
    <citation type="submission" date="2018-04" db="EMBL/GenBank/DDBJ databases">
        <title>Genomic Encyclopedia of Archaeal and Bacterial Type Strains, Phase II (KMG-II): from individual species to whole genera.</title>
        <authorList>
            <person name="Goeker M."/>
        </authorList>
    </citation>
    <scope>NUCLEOTIDE SEQUENCE [LARGE SCALE GENOMIC DNA]</scope>
    <source>
        <strain evidence="2 3">DSM 21823</strain>
    </source>
</reference>
<accession>A0A2T6AFY0</accession>
<dbReference type="SUPFAM" id="SSF69618">
    <property type="entry name" value="HemD-like"/>
    <property type="match status" value="1"/>
</dbReference>
<feature type="domain" description="Tetrapyrrole biosynthesis uroporphyrinogen III synthase" evidence="1">
    <location>
        <begin position="37"/>
        <end position="237"/>
    </location>
</feature>
<evidence type="ECO:0000313" key="2">
    <source>
        <dbReference type="EMBL" id="PTX42696.1"/>
    </source>
</evidence>
<sequence>MLRQSRAPAAVRPAVILTRPAAQSARFAAQLHARLGEGFDILCSPLMEPEFPATRLPDGPFEALILTSGTALEALPHLTGSLPPRAFCVGRRTADAARAHGFDAVSADGDAEALLALLLDQRPQGGLLHLHGEEPRGDLVARLRAAGLRAEGLCVYRQRPRSLAAAVIARLEQPGYVLFPVFSPQSAQSLAEALRVLPRPAAMMQFTAISRATAEPLLRFCLGPVSVAAQPDAGAMLDLLDPPPWDNPCLEAPGSKD</sequence>
<dbReference type="Proteomes" id="UP000244224">
    <property type="component" value="Unassembled WGS sequence"/>
</dbReference>